<dbReference type="InterPro" id="IPR036322">
    <property type="entry name" value="WD40_repeat_dom_sf"/>
</dbReference>
<dbReference type="eggNOG" id="KOG0273">
    <property type="taxonomic scope" value="Eukaryota"/>
</dbReference>
<dbReference type="Gene3D" id="2.130.10.10">
    <property type="entry name" value="YVTN repeat-like/Quinoprotein amine dehydrogenase"/>
    <property type="match status" value="1"/>
</dbReference>
<evidence type="ECO:0000313" key="7">
    <source>
        <dbReference type="Proteomes" id="UP000015464"/>
    </source>
</evidence>
<dbReference type="SUPFAM" id="SSF50978">
    <property type="entry name" value="WD40 repeat-like"/>
    <property type="match status" value="1"/>
</dbReference>
<dbReference type="SMART" id="SM00667">
    <property type="entry name" value="LisH"/>
    <property type="match status" value="1"/>
</dbReference>
<dbReference type="InterPro" id="IPR001680">
    <property type="entry name" value="WD40_rpt"/>
</dbReference>
<evidence type="ECO:0000256" key="1">
    <source>
        <dbReference type="ARBA" id="ARBA00004123"/>
    </source>
</evidence>
<evidence type="ECO:0000313" key="6">
    <source>
        <dbReference type="EMBL" id="EPY50053.1"/>
    </source>
</evidence>
<keyword evidence="3" id="KW-0677">Repeat</keyword>
<dbReference type="PANTHER" id="PTHR22846">
    <property type="entry name" value="WD40 REPEAT PROTEIN"/>
    <property type="match status" value="1"/>
</dbReference>
<feature type="repeat" description="WD" evidence="5">
    <location>
        <begin position="279"/>
        <end position="311"/>
    </location>
</feature>
<keyword evidence="2 5" id="KW-0853">WD repeat</keyword>
<dbReference type="PROSITE" id="PS50896">
    <property type="entry name" value="LISH"/>
    <property type="match status" value="1"/>
</dbReference>
<evidence type="ECO:0000256" key="5">
    <source>
        <dbReference type="PROSITE-ProRule" id="PRU00221"/>
    </source>
</evidence>
<dbReference type="GO" id="GO:0006357">
    <property type="term" value="P:regulation of transcription by RNA polymerase II"/>
    <property type="evidence" value="ECO:0007669"/>
    <property type="project" value="TreeGrafter"/>
</dbReference>
<evidence type="ECO:0000256" key="4">
    <source>
        <dbReference type="ARBA" id="ARBA00023242"/>
    </source>
</evidence>
<dbReference type="SMART" id="SM00320">
    <property type="entry name" value="WD40"/>
    <property type="match status" value="8"/>
</dbReference>
<dbReference type="FunFam" id="1.20.960.30:FF:000001">
    <property type="entry name" value="F-box-like/WD repeat-containing protein TBL1XR1"/>
    <property type="match status" value="1"/>
</dbReference>
<dbReference type="HOGENOM" id="CLU_007609_1_1_1"/>
<dbReference type="PANTHER" id="PTHR22846:SF2">
    <property type="entry name" value="F-BOX-LIKE_WD REPEAT-CONTAINING PROTEIN EBI"/>
    <property type="match status" value="1"/>
</dbReference>
<dbReference type="InterPro" id="IPR006594">
    <property type="entry name" value="LisH"/>
</dbReference>
<dbReference type="Proteomes" id="UP000015464">
    <property type="component" value="Unassembled WGS sequence"/>
</dbReference>
<dbReference type="InterPro" id="IPR045183">
    <property type="entry name" value="Ebi-like"/>
</dbReference>
<dbReference type="GO" id="GO:0003714">
    <property type="term" value="F:transcription corepressor activity"/>
    <property type="evidence" value="ECO:0007669"/>
    <property type="project" value="InterPro"/>
</dbReference>
<gene>
    <name evidence="6" type="ORF">SPOG_03522</name>
</gene>
<dbReference type="GO" id="GO:0070210">
    <property type="term" value="C:Rpd3L-Expanded complex"/>
    <property type="evidence" value="ECO:0007669"/>
    <property type="project" value="EnsemblFungi"/>
</dbReference>
<dbReference type="PROSITE" id="PS50082">
    <property type="entry name" value="WD_REPEATS_2"/>
    <property type="match status" value="3"/>
</dbReference>
<dbReference type="Pfam" id="PF00400">
    <property type="entry name" value="WD40"/>
    <property type="match status" value="3"/>
</dbReference>
<dbReference type="GO" id="GO:0034967">
    <property type="term" value="C:Set3 complex"/>
    <property type="evidence" value="ECO:0007669"/>
    <property type="project" value="EnsemblFungi"/>
</dbReference>
<dbReference type="EMBL" id="KE546994">
    <property type="protein sequence ID" value="EPY50053.1"/>
    <property type="molecule type" value="Genomic_DNA"/>
</dbReference>
<dbReference type="OMA" id="VNFLIWR"/>
<proteinExistence type="predicted"/>
<dbReference type="RefSeq" id="XP_013025391.1">
    <property type="nucleotide sequence ID" value="XM_013169937.1"/>
</dbReference>
<accession>S9VQ16</accession>
<dbReference type="GeneID" id="25037839"/>
<reference evidence="6 7" key="1">
    <citation type="journal article" date="2011" name="Science">
        <title>Comparative functional genomics of the fission yeasts.</title>
        <authorList>
            <person name="Rhind N."/>
            <person name="Chen Z."/>
            <person name="Yassour M."/>
            <person name="Thompson D.A."/>
            <person name="Haas B.J."/>
            <person name="Habib N."/>
            <person name="Wapinski I."/>
            <person name="Roy S."/>
            <person name="Lin M.F."/>
            <person name="Heiman D.I."/>
            <person name="Young S.K."/>
            <person name="Furuya K."/>
            <person name="Guo Y."/>
            <person name="Pidoux A."/>
            <person name="Chen H.M."/>
            <person name="Robbertse B."/>
            <person name="Goldberg J.M."/>
            <person name="Aoki K."/>
            <person name="Bayne E.H."/>
            <person name="Berlin A.M."/>
            <person name="Desjardins C.A."/>
            <person name="Dobbs E."/>
            <person name="Dukaj L."/>
            <person name="Fan L."/>
            <person name="FitzGerald M.G."/>
            <person name="French C."/>
            <person name="Gujja S."/>
            <person name="Hansen K."/>
            <person name="Keifenheim D."/>
            <person name="Levin J.Z."/>
            <person name="Mosher R.A."/>
            <person name="Mueller C.A."/>
            <person name="Pfiffner J."/>
            <person name="Priest M."/>
            <person name="Russ C."/>
            <person name="Smialowska A."/>
            <person name="Swoboda P."/>
            <person name="Sykes S.M."/>
            <person name="Vaughn M."/>
            <person name="Vengrova S."/>
            <person name="Yoder R."/>
            <person name="Zeng Q."/>
            <person name="Allshire R."/>
            <person name="Baulcombe D."/>
            <person name="Birren B.W."/>
            <person name="Brown W."/>
            <person name="Ekwall K."/>
            <person name="Kellis M."/>
            <person name="Leatherwood J."/>
            <person name="Levin H."/>
            <person name="Margalit H."/>
            <person name="Martienssen R."/>
            <person name="Nieduszynski C.A."/>
            <person name="Spatafora J.W."/>
            <person name="Friedman N."/>
            <person name="Dalgaard J.Z."/>
            <person name="Baumann P."/>
            <person name="Niki H."/>
            <person name="Regev A."/>
            <person name="Nusbaum C."/>
        </authorList>
    </citation>
    <scope>NUCLEOTIDE SEQUENCE [LARGE SCALE GENOMIC DNA]</scope>
    <source>
        <strain evidence="7">OY26 / ATCC MYA-4695 / CBS 11777 / NBRC 106824 / NRRL Y48691</strain>
    </source>
</reference>
<dbReference type="OrthoDB" id="1367865at2759"/>
<comment type="subcellular location">
    <subcellularLocation>
        <location evidence="1">Nucleus</location>
    </subcellularLocation>
</comment>
<sequence>MDTNQINYIIWRYLQESGYSHTQFAFEHETDVQKLDKAWGLTCPVGRLVQILQKGLQYMEIEQHWIENPPPSIKDGILNQEDMQNIKHPCKNDFLLTVPHFCYDSNVDSVQIANANENENDGRKDSGLLDTSHDQVIALDTPDIHMEDQSAETPSKEPLLFTEKEATAKTGIIDEENTQPGVSSLGGSLSISDIMSMRHAVTCADWQPTNSERFVVGMMNADLVICNLGVVPRGFYGSNSEKQDVTNIAWNHSGSYFACSFFNGAIELFNDYGSQQTIIQETNSPVLTLKWSETDTYIAAGSADGRVVLYDSLERSLVYLVETFSAILEIEWISVDTFVTADADGNMKMFTVRSMNPIFNVLKAHEASILSLHYHPHFLLLISSSSDATVKLWSQSNSESLQCMHTFPFNSPIECISWNVGSGSPIFGIASNSIVSLYNAISLQQLSVCMRHASPITSISFSNNGRLLATGDSIGSLCIWDCKLSKLVQELVPKDSSLATLTDSQSEEQINFMKWSPDDTHLIIGKQKQELNICALVDKGFEK</sequence>
<feature type="repeat" description="WD" evidence="5">
    <location>
        <begin position="362"/>
        <end position="403"/>
    </location>
</feature>
<keyword evidence="7" id="KW-1185">Reference proteome</keyword>
<evidence type="ECO:0000256" key="2">
    <source>
        <dbReference type="ARBA" id="ARBA00022574"/>
    </source>
</evidence>
<organism evidence="6 7">
    <name type="scientific">Schizosaccharomyces cryophilus (strain OY26 / ATCC MYA-4695 / CBS 11777 / NBRC 106824 / NRRL Y48691)</name>
    <name type="common">Fission yeast</name>
    <dbReference type="NCBI Taxonomy" id="653667"/>
    <lineage>
        <taxon>Eukaryota</taxon>
        <taxon>Fungi</taxon>
        <taxon>Dikarya</taxon>
        <taxon>Ascomycota</taxon>
        <taxon>Taphrinomycotina</taxon>
        <taxon>Schizosaccharomycetes</taxon>
        <taxon>Schizosaccharomycetales</taxon>
        <taxon>Schizosaccharomycetaceae</taxon>
        <taxon>Schizosaccharomyces</taxon>
    </lineage>
</organism>
<dbReference type="STRING" id="653667.S9VQ16"/>
<name>S9VQ16_SCHCR</name>
<protein>
    <submittedName>
        <fullName evidence="6">Set3 complex subunit Hif2</fullName>
    </submittedName>
</protein>
<evidence type="ECO:0000256" key="3">
    <source>
        <dbReference type="ARBA" id="ARBA00022737"/>
    </source>
</evidence>
<dbReference type="Gene3D" id="1.20.960.30">
    <property type="match status" value="1"/>
</dbReference>
<dbReference type="AlphaFoldDB" id="S9VQ16"/>
<keyword evidence="4" id="KW-0539">Nucleus</keyword>
<dbReference type="InterPro" id="IPR015943">
    <property type="entry name" value="WD40/YVTN_repeat-like_dom_sf"/>
</dbReference>
<dbReference type="PROSITE" id="PS50294">
    <property type="entry name" value="WD_REPEATS_REGION"/>
    <property type="match status" value="2"/>
</dbReference>
<dbReference type="Pfam" id="PF08513">
    <property type="entry name" value="LisH"/>
    <property type="match status" value="1"/>
</dbReference>
<feature type="repeat" description="WD" evidence="5">
    <location>
        <begin position="449"/>
        <end position="490"/>
    </location>
</feature>